<dbReference type="PANTHER" id="PTHR43616:SF5">
    <property type="entry name" value="GLYCEROL DEHYDROGENASE 1"/>
    <property type="match status" value="1"/>
</dbReference>
<keyword evidence="5" id="KW-0560">Oxidoreductase</keyword>
<dbReference type="Gene3D" id="3.40.50.1970">
    <property type="match status" value="1"/>
</dbReference>
<dbReference type="Proteomes" id="UP000077701">
    <property type="component" value="Unassembled WGS sequence"/>
</dbReference>
<evidence type="ECO:0000313" key="14">
    <source>
        <dbReference type="Proteomes" id="UP000077701"/>
    </source>
</evidence>
<evidence type="ECO:0000256" key="5">
    <source>
        <dbReference type="ARBA" id="ARBA00023002"/>
    </source>
</evidence>
<protein>
    <submittedName>
        <fullName evidence="13">3-dehydroquinate synthase</fullName>
    </submittedName>
</protein>
<dbReference type="PIRSF" id="PIRSF000112">
    <property type="entry name" value="Glycerol_dehydrogenase"/>
    <property type="match status" value="1"/>
</dbReference>
<keyword evidence="8" id="KW-0594">Phospholipid biosynthesis</keyword>
<feature type="binding site" evidence="12">
    <location>
        <begin position="118"/>
        <end position="121"/>
    </location>
    <ligand>
        <name>NAD(+)</name>
        <dbReference type="ChEBI" id="CHEBI:57540"/>
    </ligand>
</feature>
<evidence type="ECO:0000256" key="9">
    <source>
        <dbReference type="ARBA" id="ARBA00023264"/>
    </source>
</evidence>
<feature type="binding site" evidence="12">
    <location>
        <position position="127"/>
    </location>
    <ligand>
        <name>NAD(+)</name>
        <dbReference type="ChEBI" id="CHEBI:57540"/>
    </ligand>
</feature>
<organism evidence="13 14">
    <name type="scientific">Planomonospora sphaerica</name>
    <dbReference type="NCBI Taxonomy" id="161355"/>
    <lineage>
        <taxon>Bacteria</taxon>
        <taxon>Bacillati</taxon>
        <taxon>Actinomycetota</taxon>
        <taxon>Actinomycetes</taxon>
        <taxon>Streptosporangiales</taxon>
        <taxon>Streptosporangiaceae</taxon>
        <taxon>Planomonospora</taxon>
    </lineage>
</organism>
<feature type="binding site" evidence="10">
    <location>
        <position position="170"/>
    </location>
    <ligand>
        <name>glycerol</name>
        <dbReference type="ChEBI" id="CHEBI:17754"/>
    </ligand>
</feature>
<dbReference type="GO" id="GO:0046872">
    <property type="term" value="F:metal ion binding"/>
    <property type="evidence" value="ECO:0007669"/>
    <property type="project" value="UniProtKB-KW"/>
</dbReference>
<comment type="caution">
    <text evidence="13">The sequence shown here is derived from an EMBL/GenBank/DDBJ whole genome shotgun (WGS) entry which is preliminary data.</text>
</comment>
<evidence type="ECO:0000256" key="3">
    <source>
        <dbReference type="ARBA" id="ARBA00022723"/>
    </source>
</evidence>
<evidence type="ECO:0000256" key="7">
    <source>
        <dbReference type="ARBA" id="ARBA00023098"/>
    </source>
</evidence>
<dbReference type="Gene3D" id="1.20.1090.10">
    <property type="entry name" value="Dehydroquinate synthase-like - alpha domain"/>
    <property type="match status" value="1"/>
</dbReference>
<gene>
    <name evidence="13" type="ORF">PS9374_00762</name>
</gene>
<comment type="cofactor">
    <cofactor evidence="10">
        <name>Zn(2+)</name>
        <dbReference type="ChEBI" id="CHEBI:29105"/>
    </cofactor>
    <text evidence="10">Binds 1 zinc ion per subunit.</text>
</comment>
<evidence type="ECO:0000256" key="11">
    <source>
        <dbReference type="PIRSR" id="PIRSR000112-2"/>
    </source>
</evidence>
<dbReference type="GO" id="GO:0008654">
    <property type="term" value="P:phospholipid biosynthetic process"/>
    <property type="evidence" value="ECO:0007669"/>
    <property type="project" value="UniProtKB-KW"/>
</dbReference>
<keyword evidence="2" id="KW-0444">Lipid biosynthesis</keyword>
<evidence type="ECO:0000256" key="8">
    <source>
        <dbReference type="ARBA" id="ARBA00023209"/>
    </source>
</evidence>
<keyword evidence="4" id="KW-0521">NADP</keyword>
<accession>A0A171BI06</accession>
<evidence type="ECO:0000256" key="4">
    <source>
        <dbReference type="ARBA" id="ARBA00022857"/>
    </source>
</evidence>
<proteinExistence type="predicted"/>
<keyword evidence="9" id="KW-1208">Phospholipid metabolism</keyword>
<dbReference type="AlphaFoldDB" id="A0A171BI06"/>
<keyword evidence="6 12" id="KW-0520">NAD</keyword>
<reference evidence="13 14" key="1">
    <citation type="journal article" date="2016" name="Genome Announc.">
        <title>Draft Genome Sequence of Planomonospora sphaerica JCM9374, a Rare Actinomycete.</title>
        <authorList>
            <person name="Dohra H."/>
            <person name="Suzuki T."/>
            <person name="Inoue Y."/>
            <person name="Kodani S."/>
        </authorList>
    </citation>
    <scope>NUCLEOTIDE SEQUENCE [LARGE SCALE GENOMIC DNA]</scope>
    <source>
        <strain evidence="13 14">JCM 9374</strain>
    </source>
</reference>
<dbReference type="InterPro" id="IPR016205">
    <property type="entry name" value="Glycerol_DH"/>
</dbReference>
<evidence type="ECO:0000256" key="12">
    <source>
        <dbReference type="PIRSR" id="PIRSR000112-3"/>
    </source>
</evidence>
<feature type="binding site" evidence="10">
    <location>
        <position position="248"/>
    </location>
    <ligand>
        <name>glycerol</name>
        <dbReference type="ChEBI" id="CHEBI:17754"/>
    </ligand>
</feature>
<sequence length="352" mass="36473">MPILARMLPAPLTMEVRRGAIAELGSLLADSRVATSGRVAVAVGAGQGDRIASVIAPSLGEAQVFRVPDGSVDAAVTLGADLRKGAYEAVVGIGGGKTIDATKYAASLAGIPMVAVATNLSHDGICSPVASLTHDSGKGSFGVPMPLAIMVDLDFVHDAPPALVRSGVGDVVSNLSAIEDWQLGSTERGEPIDGLACSMARTSAEAVIGRRDSIESDAFLTVLAESLILSGMSMVVAGSSRPSSGGDHEILHAVDQLYPGTSNHGELAGIGAAFCFFLREDPVRLTQVVDCLRGHDLPVTPGDVGLSAEQFTAAVELAPSTRPGRYTILEHLRLSESEIRDRVEDYVRAVGR</sequence>
<dbReference type="CDD" id="cd08174">
    <property type="entry name" value="G1PDH-like"/>
    <property type="match status" value="1"/>
</dbReference>
<evidence type="ECO:0000256" key="2">
    <source>
        <dbReference type="ARBA" id="ARBA00022516"/>
    </source>
</evidence>
<keyword evidence="10" id="KW-0862">Zinc</keyword>
<name>A0A171BI06_9ACTN</name>
<evidence type="ECO:0000256" key="1">
    <source>
        <dbReference type="ARBA" id="ARBA00022490"/>
    </source>
</evidence>
<dbReference type="Pfam" id="PF13685">
    <property type="entry name" value="Fe-ADH_2"/>
    <property type="match status" value="1"/>
</dbReference>
<reference evidence="14" key="2">
    <citation type="submission" date="2016-04" db="EMBL/GenBank/DDBJ databases">
        <title>Planomonospora sphaerica JCM9374 whole genome shotgun sequence.</title>
        <authorList>
            <person name="Suzuki T."/>
            <person name="Dohra H."/>
            <person name="Kodani S."/>
        </authorList>
    </citation>
    <scope>NUCLEOTIDE SEQUENCE [LARGE SCALE GENOMIC DNA]</scope>
    <source>
        <strain evidence="14">JCM 9374</strain>
    </source>
</reference>
<evidence type="ECO:0000313" key="13">
    <source>
        <dbReference type="EMBL" id="GAT65130.1"/>
    </source>
</evidence>
<keyword evidence="7" id="KW-0443">Lipid metabolism</keyword>
<feature type="binding site" evidence="11">
    <location>
        <position position="123"/>
    </location>
    <ligand>
        <name>glycerol</name>
        <dbReference type="ChEBI" id="CHEBI:17754"/>
    </ligand>
</feature>
<dbReference type="GO" id="GO:0016614">
    <property type="term" value="F:oxidoreductase activity, acting on CH-OH group of donors"/>
    <property type="evidence" value="ECO:0007669"/>
    <property type="project" value="InterPro"/>
</dbReference>
<evidence type="ECO:0000256" key="6">
    <source>
        <dbReference type="ARBA" id="ARBA00023027"/>
    </source>
</evidence>
<dbReference type="InterPro" id="IPR032837">
    <property type="entry name" value="G1PDH"/>
</dbReference>
<keyword evidence="1" id="KW-0963">Cytoplasm</keyword>
<feature type="binding site" evidence="12">
    <location>
        <begin position="96"/>
        <end position="100"/>
    </location>
    <ligand>
        <name>NAD(+)</name>
        <dbReference type="ChEBI" id="CHEBI:57540"/>
    </ligand>
</feature>
<dbReference type="PANTHER" id="PTHR43616">
    <property type="entry name" value="GLYCEROL DEHYDROGENASE"/>
    <property type="match status" value="1"/>
</dbReference>
<dbReference type="SUPFAM" id="SSF56796">
    <property type="entry name" value="Dehydroquinate synthase-like"/>
    <property type="match status" value="1"/>
</dbReference>
<evidence type="ECO:0000256" key="10">
    <source>
        <dbReference type="PIRSR" id="PIRSR000112-1"/>
    </source>
</evidence>
<dbReference type="STRING" id="161355.PS9374_00762"/>
<keyword evidence="14" id="KW-1185">Reference proteome</keyword>
<feature type="binding site" evidence="10">
    <location>
        <position position="264"/>
    </location>
    <ligand>
        <name>glycerol</name>
        <dbReference type="ChEBI" id="CHEBI:17754"/>
    </ligand>
</feature>
<keyword evidence="3 10" id="KW-0479">Metal-binding</keyword>
<dbReference type="EMBL" id="BDCX01000002">
    <property type="protein sequence ID" value="GAT65130.1"/>
    <property type="molecule type" value="Genomic_DNA"/>
</dbReference>